<accession>A0A7D4QG83</accession>
<dbReference type="EMBL" id="CP054139">
    <property type="protein sequence ID" value="QKJ30892.1"/>
    <property type="molecule type" value="Genomic_DNA"/>
</dbReference>
<evidence type="ECO:0000256" key="1">
    <source>
        <dbReference type="SAM" id="SignalP"/>
    </source>
</evidence>
<feature type="signal peptide" evidence="1">
    <location>
        <begin position="1"/>
        <end position="25"/>
    </location>
</feature>
<organism evidence="2 3">
    <name type="scientific">Mucilaginibacter mali</name>
    <dbReference type="NCBI Taxonomy" id="2740462"/>
    <lineage>
        <taxon>Bacteria</taxon>
        <taxon>Pseudomonadati</taxon>
        <taxon>Bacteroidota</taxon>
        <taxon>Sphingobacteriia</taxon>
        <taxon>Sphingobacteriales</taxon>
        <taxon>Sphingobacteriaceae</taxon>
        <taxon>Mucilaginibacter</taxon>
    </lineage>
</organism>
<sequence>MKKIKLLSAAAFIVAAILSGLNAKAQAIKDGQWRLGIGLEVNKGLGDFGDATSIGIGITPRLQYGLSSDLAFTLTSGYYHFFGKTYTSSILTPFGTTTATVTGADVNLVPLKAGIKAFFTEGWYFGAEVGAAFSTAKNGKTLLDLSPALGYASGPWEVSGRYEHLSNDGSLGFVGLRVAYGFDL</sequence>
<keyword evidence="3" id="KW-1185">Reference proteome</keyword>
<protein>
    <recommendedName>
        <fullName evidence="4">Outer membrane protein beta-barrel domain-containing protein</fullName>
    </recommendedName>
</protein>
<keyword evidence="1" id="KW-0732">Signal</keyword>
<dbReference type="KEGG" id="mmab:HQ865_14415"/>
<evidence type="ECO:0008006" key="4">
    <source>
        <dbReference type="Google" id="ProtNLM"/>
    </source>
</evidence>
<feature type="chain" id="PRO_5028872037" description="Outer membrane protein beta-barrel domain-containing protein" evidence="1">
    <location>
        <begin position="26"/>
        <end position="184"/>
    </location>
</feature>
<dbReference type="Proteomes" id="UP000505355">
    <property type="component" value="Chromosome"/>
</dbReference>
<reference evidence="2 3" key="1">
    <citation type="submission" date="2020-05" db="EMBL/GenBank/DDBJ databases">
        <title>Mucilaginibacter mali sp. nov.</title>
        <authorList>
            <person name="Kim H.S."/>
            <person name="Lee K.C."/>
            <person name="Suh M.K."/>
            <person name="Kim J.-S."/>
            <person name="Han K.-I."/>
            <person name="Eom M.K."/>
            <person name="Shin Y.K."/>
            <person name="Lee J.-S."/>
        </authorList>
    </citation>
    <scope>NUCLEOTIDE SEQUENCE [LARGE SCALE GENOMIC DNA]</scope>
    <source>
        <strain evidence="2 3">G2-14</strain>
    </source>
</reference>
<dbReference type="RefSeq" id="WP_173415561.1">
    <property type="nucleotide sequence ID" value="NZ_CP054139.1"/>
</dbReference>
<name>A0A7D4QG83_9SPHI</name>
<gene>
    <name evidence="2" type="ORF">HQ865_14415</name>
</gene>
<evidence type="ECO:0000313" key="3">
    <source>
        <dbReference type="Proteomes" id="UP000505355"/>
    </source>
</evidence>
<dbReference type="AlphaFoldDB" id="A0A7D4QG83"/>
<proteinExistence type="predicted"/>
<evidence type="ECO:0000313" key="2">
    <source>
        <dbReference type="EMBL" id="QKJ30892.1"/>
    </source>
</evidence>